<dbReference type="HOGENOM" id="CLU_045397_0_0_10"/>
<accession>A3U7J8</accession>
<evidence type="ECO:0000259" key="2">
    <source>
        <dbReference type="Pfam" id="PF18990"/>
    </source>
</evidence>
<proteinExistence type="predicted"/>
<feature type="chain" id="PRO_5002660524" description="DUF5723 domain-containing protein" evidence="1">
    <location>
        <begin position="20"/>
        <end position="472"/>
    </location>
</feature>
<dbReference type="GeneID" id="89452914"/>
<dbReference type="OrthoDB" id="975426at2"/>
<dbReference type="KEGG" id="cat:CA2559_05630"/>
<evidence type="ECO:0000313" key="3">
    <source>
        <dbReference type="EMBL" id="EAP88215.1"/>
    </source>
</evidence>
<dbReference type="eggNOG" id="COG2067">
    <property type="taxonomic scope" value="Bacteria"/>
</dbReference>
<dbReference type="EMBL" id="CP002046">
    <property type="protein sequence ID" value="EAP88215.1"/>
    <property type="molecule type" value="Genomic_DNA"/>
</dbReference>
<reference evidence="3 4" key="1">
    <citation type="journal article" date="2010" name="J. Bacteriol.">
        <title>The complete genome sequence of Croceibacter atlanticus HTCC2559T.</title>
        <authorList>
            <person name="Oh H.M."/>
            <person name="Kang I."/>
            <person name="Ferriera S."/>
            <person name="Giovannoni S.J."/>
            <person name="Cho J.C."/>
        </authorList>
    </citation>
    <scope>NUCLEOTIDE SEQUENCE [LARGE SCALE GENOMIC DNA]</scope>
    <source>
        <strain evidence="4">ATCC BAA-628 / HTCC2559 / KCTC 12090</strain>
    </source>
</reference>
<gene>
    <name evidence="3" type="ordered locus">CA2559_05630</name>
</gene>
<keyword evidence="1" id="KW-0732">Signal</keyword>
<dbReference type="Proteomes" id="UP000002297">
    <property type="component" value="Chromosome"/>
</dbReference>
<dbReference type="AlphaFoldDB" id="A3U7J8"/>
<name>A3U7J8_CROAH</name>
<protein>
    <recommendedName>
        <fullName evidence="2">DUF5723 domain-containing protein</fullName>
    </recommendedName>
</protein>
<organism evidence="3 4">
    <name type="scientific">Croceibacter atlanticus (strain ATCC BAA-628 / JCM 21780 / CIP 108009 / IAM 15332 / KCTC 12090 / HTCC2559)</name>
    <dbReference type="NCBI Taxonomy" id="216432"/>
    <lineage>
        <taxon>Bacteria</taxon>
        <taxon>Pseudomonadati</taxon>
        <taxon>Bacteroidota</taxon>
        <taxon>Flavobacteriia</taxon>
        <taxon>Flavobacteriales</taxon>
        <taxon>Flavobacteriaceae</taxon>
        <taxon>Croceibacter</taxon>
    </lineage>
</organism>
<evidence type="ECO:0000313" key="4">
    <source>
        <dbReference type="Proteomes" id="UP000002297"/>
    </source>
</evidence>
<feature type="domain" description="DUF5723" evidence="2">
    <location>
        <begin position="39"/>
        <end position="445"/>
    </location>
</feature>
<keyword evidence="4" id="KW-1185">Reference proteome</keyword>
<dbReference type="Pfam" id="PF18990">
    <property type="entry name" value="DUF5723"/>
    <property type="match status" value="1"/>
</dbReference>
<evidence type="ECO:0000256" key="1">
    <source>
        <dbReference type="SAM" id="SignalP"/>
    </source>
</evidence>
<sequence>MKKCVILLCLCVLSSFLTAQNKQLLYGVDGLPQTLMLNPGSNITFNKHIGIPFFSQIHVNFGSTGINAFDIFEDSQVVSINQRILNVLNRISTNDFVEVNQQFEILSFGWQNNKNYYFSGGLYQEVDAISYLPKNFALLGYQGNAGSNIGKPFSFNEIKAQGEAVAVWHFGVNKKVSKDLRLGGRFKIYSSLVDFRSTDNKGTFITEETPNGPNFYKHSLLNANVKIQTSGYSELDDLPEGSTPKDVFGVLAGRYFFGGNLGLGVDLGLTYTLNDAWSLSASVLDLGFISHTKNVETYRASGSYELDGIELEFPENNNDPAPPYYQQLSDAIEAAVPIDTLTTNYTTLRPVKLNAGLNYGFSNTYRACNCYATGDELYDNNVGLQLYAVKRPRAFSGAATLYYDKRITNGLRGKLTYTIDAFSYTNIGALIAVTGKTFNFYIAADNLLSYRNLAKANALSLQLGFQFIITKK</sequence>
<feature type="signal peptide" evidence="1">
    <location>
        <begin position="1"/>
        <end position="19"/>
    </location>
</feature>
<dbReference type="STRING" id="216432.CA2559_05630"/>
<dbReference type="RefSeq" id="WP_013186890.1">
    <property type="nucleotide sequence ID" value="NC_014230.1"/>
</dbReference>
<dbReference type="InterPro" id="IPR043781">
    <property type="entry name" value="DUF5723"/>
</dbReference>